<protein>
    <submittedName>
        <fullName evidence="1">Uncharacterized protein</fullName>
    </submittedName>
</protein>
<proteinExistence type="predicted"/>
<dbReference type="EMBL" id="JANEYF010004058">
    <property type="protein sequence ID" value="KAJ8932319.1"/>
    <property type="molecule type" value="Genomic_DNA"/>
</dbReference>
<reference evidence="1" key="1">
    <citation type="journal article" date="2023" name="Insect Mol. Biol.">
        <title>Genome sequencing provides insights into the evolution of gene families encoding plant cell wall-degrading enzymes in longhorned beetles.</title>
        <authorList>
            <person name="Shin N.R."/>
            <person name="Okamura Y."/>
            <person name="Kirsch R."/>
            <person name="Pauchet Y."/>
        </authorList>
    </citation>
    <scope>NUCLEOTIDE SEQUENCE</scope>
    <source>
        <strain evidence="1">RBIC_L_NR</strain>
    </source>
</reference>
<evidence type="ECO:0000313" key="2">
    <source>
        <dbReference type="Proteomes" id="UP001162156"/>
    </source>
</evidence>
<dbReference type="AlphaFoldDB" id="A0AAV8X025"/>
<dbReference type="Proteomes" id="UP001162156">
    <property type="component" value="Unassembled WGS sequence"/>
</dbReference>
<evidence type="ECO:0000313" key="1">
    <source>
        <dbReference type="EMBL" id="KAJ8932319.1"/>
    </source>
</evidence>
<organism evidence="1 2">
    <name type="scientific">Rhamnusium bicolor</name>
    <dbReference type="NCBI Taxonomy" id="1586634"/>
    <lineage>
        <taxon>Eukaryota</taxon>
        <taxon>Metazoa</taxon>
        <taxon>Ecdysozoa</taxon>
        <taxon>Arthropoda</taxon>
        <taxon>Hexapoda</taxon>
        <taxon>Insecta</taxon>
        <taxon>Pterygota</taxon>
        <taxon>Neoptera</taxon>
        <taxon>Endopterygota</taxon>
        <taxon>Coleoptera</taxon>
        <taxon>Polyphaga</taxon>
        <taxon>Cucujiformia</taxon>
        <taxon>Chrysomeloidea</taxon>
        <taxon>Cerambycidae</taxon>
        <taxon>Lepturinae</taxon>
        <taxon>Rhagiini</taxon>
        <taxon>Rhamnusium</taxon>
    </lineage>
</organism>
<comment type="caution">
    <text evidence="1">The sequence shown here is derived from an EMBL/GenBank/DDBJ whole genome shotgun (WGS) entry which is preliminary data.</text>
</comment>
<accession>A0AAV8X025</accession>
<keyword evidence="2" id="KW-1185">Reference proteome</keyword>
<gene>
    <name evidence="1" type="ORF">NQ314_014756</name>
</gene>
<name>A0AAV8X025_9CUCU</name>
<sequence length="257" mass="29963">MYRNIACSSCDKYNAEKTSLQKKNEQIPITENKLKLMKKMRRIEIENEVHLKKVEKLYARKRQARKKEDIAAKGSEEVNSFPHHFVFTQLDPKNMGLINKRTSADLPSHWVDEFKTARTKSAPFVVLEVDQCFIRQWKKYLVPRYILKCTFAVRPIREILVEAIHPRYVSHRATYNGSFETSVTCTASIPQIHVPGSREFLLPDKSYAEPLPITLEKWEDLQQLKPFCDSPAANDFFQYSCSQDNKKSIKKNSSPNY</sequence>